<accession>C0VXW4</accession>
<dbReference type="AlphaFoldDB" id="C0VXW4"/>
<dbReference type="Pfam" id="PF19076">
    <property type="entry name" value="CshA_repeat"/>
    <property type="match status" value="2"/>
</dbReference>
<dbReference type="HOGENOM" id="CLU_067334_0_0_11"/>
<dbReference type="RefSeq" id="WP_006547559.1">
    <property type="nucleotide sequence ID" value="NZ_DS999550.1"/>
</dbReference>
<keyword evidence="4" id="KW-1185">Reference proteome</keyword>
<reference evidence="3 4" key="1">
    <citation type="submission" date="2009-01" db="EMBL/GenBank/DDBJ databases">
        <authorList>
            <person name="Qin X."/>
            <person name="Bachman B."/>
            <person name="Battles P."/>
            <person name="Bell A."/>
            <person name="Bess C."/>
            <person name="Bickham C."/>
            <person name="Chaboub L."/>
            <person name="Chen D."/>
            <person name="Coyle M."/>
            <person name="Deiros D.R."/>
            <person name="Dinh H."/>
            <person name="Forbes L."/>
            <person name="Fowler G."/>
            <person name="Francisco L."/>
            <person name="Fu Q."/>
            <person name="Gubbala S."/>
            <person name="Hale W."/>
            <person name="Han Y."/>
            <person name="Hemphill L."/>
            <person name="Highlander S.K."/>
            <person name="Hirani K."/>
            <person name="Hogues M."/>
            <person name="Jackson L."/>
            <person name="Jakkamsetti A."/>
            <person name="Javaid M."/>
            <person name="Jiang H."/>
            <person name="Korchina V."/>
            <person name="Kovar C."/>
            <person name="Lara F."/>
            <person name="Lee S."/>
            <person name="Mata R."/>
            <person name="Mathew T."/>
            <person name="Moen C."/>
            <person name="Morales K."/>
            <person name="Munidasa M."/>
            <person name="Nazareth L."/>
            <person name="Ngo R."/>
            <person name="Nguyen L."/>
            <person name="Okwuonu G."/>
            <person name="Ongeri F."/>
            <person name="Patil S."/>
            <person name="Petrosino J."/>
            <person name="Pham C."/>
            <person name="Pham P."/>
            <person name="Pu L.-L."/>
            <person name="Puazo M."/>
            <person name="Raj R."/>
            <person name="Reid J."/>
            <person name="Rouhana J."/>
            <person name="Saada N."/>
            <person name="Shang Y."/>
            <person name="Simmons D."/>
            <person name="Thornton R."/>
            <person name="Warren J."/>
            <person name="Weissenberger G."/>
            <person name="Zhang J."/>
            <person name="Zhang L."/>
            <person name="Zhou C."/>
            <person name="Zhu D."/>
            <person name="Muzny D."/>
            <person name="Worley K."/>
            <person name="Gibbs R."/>
        </authorList>
    </citation>
    <scope>NUCLEOTIDE SEQUENCE [LARGE SCALE GENOMIC DNA]</scope>
    <source>
        <strain evidence="3 4">DSM 15436</strain>
    </source>
</reference>
<evidence type="ECO:0000256" key="1">
    <source>
        <dbReference type="SAM" id="MobiDB-lite"/>
    </source>
</evidence>
<name>C0VXW4_9ACTO</name>
<proteinExistence type="predicted"/>
<feature type="domain" description="CshA" evidence="2">
    <location>
        <begin position="110"/>
        <end position="224"/>
    </location>
</feature>
<evidence type="ECO:0000313" key="4">
    <source>
        <dbReference type="Proteomes" id="UP000010301"/>
    </source>
</evidence>
<organism evidence="3 4">
    <name type="scientific">Gleimia coleocanis DSM 15436</name>
    <dbReference type="NCBI Taxonomy" id="525245"/>
    <lineage>
        <taxon>Bacteria</taxon>
        <taxon>Bacillati</taxon>
        <taxon>Actinomycetota</taxon>
        <taxon>Actinomycetes</taxon>
        <taxon>Actinomycetales</taxon>
        <taxon>Actinomycetaceae</taxon>
        <taxon>Gleimia</taxon>
    </lineage>
</organism>
<dbReference type="STRING" id="525245.HMPREF0044_0004"/>
<evidence type="ECO:0000313" key="3">
    <source>
        <dbReference type="EMBL" id="EEH64733.1"/>
    </source>
</evidence>
<feature type="compositionally biased region" description="Polar residues" evidence="1">
    <location>
        <begin position="14"/>
        <end position="28"/>
    </location>
</feature>
<dbReference type="eggNOG" id="ENOG5033YQS">
    <property type="taxonomic scope" value="Bacteria"/>
</dbReference>
<dbReference type="EMBL" id="ACFG01000003">
    <property type="protein sequence ID" value="EEH64733.1"/>
    <property type="molecule type" value="Genomic_DNA"/>
</dbReference>
<dbReference type="NCBIfam" id="TIGR04225">
    <property type="entry name" value="CshA_fibril_rpt"/>
    <property type="match status" value="2"/>
</dbReference>
<protein>
    <recommendedName>
        <fullName evidence="2">CshA domain-containing protein</fullName>
    </recommendedName>
</protein>
<comment type="caution">
    <text evidence="3">The sequence shown here is derived from an EMBL/GenBank/DDBJ whole genome shotgun (WGS) entry which is preliminary data.</text>
</comment>
<feature type="non-terminal residue" evidence="3">
    <location>
        <position position="227"/>
    </location>
</feature>
<evidence type="ECO:0000259" key="2">
    <source>
        <dbReference type="Pfam" id="PF19076"/>
    </source>
</evidence>
<feature type="region of interest" description="Disordered" evidence="1">
    <location>
        <begin position="1"/>
        <end position="54"/>
    </location>
</feature>
<dbReference type="Proteomes" id="UP000010301">
    <property type="component" value="Unassembled WGS sequence"/>
</dbReference>
<gene>
    <name evidence="3" type="ORF">HMPREF0044_0004</name>
</gene>
<sequence>MLSSQPAVSEDIQGVTQKGTPTFASSDPTVKITPDFKLKGEDGNPATTIPAKDTEGNEIGTYTVVPATGEVTFVPKKEYTGKVPPVPATVIATASNGGKVEGTYTPKVVPVVPTAEPKTTTDIQGATQTVDASSLFAAGKATVNGKEKTVPLNLDSLTLLNEAGQSVKTLEVSKAGKVVGTYTLENGVITFVPAKDFSGTAPAVEVQVADANGTTVKTTYTPVVVPV</sequence>
<feature type="domain" description="CshA" evidence="2">
    <location>
        <begin position="3"/>
        <end position="108"/>
    </location>
</feature>
<dbReference type="InterPro" id="IPR026395">
    <property type="entry name" value="CshA_fibril"/>
</dbReference>